<sequence>MGKQIPTFEKAFGILELPEYLNGLECRRLRLMKSDKEKPILIETCRRLQDLYDEICAARFALITACQSKYPEYISSEDNGGGHLWIQSQFVNTAILWYDAAFDILLQSIWIYFKLYENLKRPLTLNSENFDSILAKCKLENIDKSVIGEQLHNRLLEFSRNYKPTVSFWANTLKHRRMIRYRELSNRKHVHFLTIPCRSGESMLDAVKRGAVSEYDSIKALNIYDMGDVINELIDYHKDLDGLANCMSDYIEI</sequence>
<accession>A0ABY5V205</accession>
<dbReference type="RefSeq" id="WP_147524859.1">
    <property type="nucleotide sequence ID" value="NZ_CAPH01000006.1"/>
</dbReference>
<name>A0ABY5V205_9BACT</name>
<protein>
    <recommendedName>
        <fullName evidence="3">Cthe-2314-like HEPN domain-containing protein</fullName>
    </recommendedName>
</protein>
<proteinExistence type="predicted"/>
<dbReference type="EMBL" id="CP102294">
    <property type="protein sequence ID" value="UWN57526.1"/>
    <property type="molecule type" value="Genomic_DNA"/>
</dbReference>
<keyword evidence="2" id="KW-1185">Reference proteome</keyword>
<gene>
    <name evidence="1" type="ORF">NQ491_01760</name>
</gene>
<dbReference type="Proteomes" id="UP001059295">
    <property type="component" value="Chromosome"/>
</dbReference>
<evidence type="ECO:0000313" key="1">
    <source>
        <dbReference type="EMBL" id="UWN57526.1"/>
    </source>
</evidence>
<organism evidence="1 2">
    <name type="scientific">Alistipes ihumii AP11</name>
    <dbReference type="NCBI Taxonomy" id="1211813"/>
    <lineage>
        <taxon>Bacteria</taxon>
        <taxon>Pseudomonadati</taxon>
        <taxon>Bacteroidota</taxon>
        <taxon>Bacteroidia</taxon>
        <taxon>Bacteroidales</taxon>
        <taxon>Rikenellaceae</taxon>
        <taxon>Alistipes</taxon>
    </lineage>
</organism>
<evidence type="ECO:0008006" key="3">
    <source>
        <dbReference type="Google" id="ProtNLM"/>
    </source>
</evidence>
<reference evidence="1" key="1">
    <citation type="journal article" date="2022" name="Cell">
        <title>Design, construction, and in vivo augmentation of a complex gut microbiome.</title>
        <authorList>
            <person name="Cheng A.G."/>
            <person name="Ho P.Y."/>
            <person name="Aranda-Diaz A."/>
            <person name="Jain S."/>
            <person name="Yu F.B."/>
            <person name="Meng X."/>
            <person name="Wang M."/>
            <person name="Iakiviak M."/>
            <person name="Nagashima K."/>
            <person name="Zhao A."/>
            <person name="Murugkar P."/>
            <person name="Patil A."/>
            <person name="Atabakhsh K."/>
            <person name="Weakley A."/>
            <person name="Yan J."/>
            <person name="Brumbaugh A.R."/>
            <person name="Higginbottom S."/>
            <person name="Dimas A."/>
            <person name="Shiver A.L."/>
            <person name="Deutschbauer A."/>
            <person name="Neff N."/>
            <person name="Sonnenburg J.L."/>
            <person name="Huang K.C."/>
            <person name="Fischbach M.A."/>
        </authorList>
    </citation>
    <scope>NUCLEOTIDE SEQUENCE</scope>
    <source>
        <strain evidence="1">AP11</strain>
    </source>
</reference>
<evidence type="ECO:0000313" key="2">
    <source>
        <dbReference type="Proteomes" id="UP001059295"/>
    </source>
</evidence>
<dbReference type="GeneID" id="82890420"/>